<sequence>MFLPFQPEPALDGGGGGQDFFFEIEQRSGQGRDEVGNHAYFLVVMGELRARLAMLKADSPNQGKDAILKVWKAKKRPAGRFWRQNRTF</sequence>
<accession>A0AA87Y0R8</accession>
<comment type="caution">
    <text evidence="1">The sequence shown here is derived from an EMBL/GenBank/DDBJ whole genome shotgun (WGS) entry which is preliminary data.</text>
</comment>
<proteinExistence type="predicted"/>
<gene>
    <name evidence="1" type="ORF">GCM10007387_59550</name>
</gene>
<organism evidence="1 2">
    <name type="scientific">Pseudoduganella albidiflava</name>
    <dbReference type="NCBI Taxonomy" id="321983"/>
    <lineage>
        <taxon>Bacteria</taxon>
        <taxon>Pseudomonadati</taxon>
        <taxon>Pseudomonadota</taxon>
        <taxon>Betaproteobacteria</taxon>
        <taxon>Burkholderiales</taxon>
        <taxon>Oxalobacteraceae</taxon>
        <taxon>Telluria group</taxon>
        <taxon>Pseudoduganella</taxon>
    </lineage>
</organism>
<name>A0AA87Y0R8_9BURK</name>
<reference evidence="1" key="1">
    <citation type="journal article" date="2014" name="Int. J. Syst. Evol. Microbiol.">
        <title>Complete genome sequence of Corynebacterium casei LMG S-19264T (=DSM 44701T), isolated from a smear-ripened cheese.</title>
        <authorList>
            <consortium name="US DOE Joint Genome Institute (JGI-PGF)"/>
            <person name="Walter F."/>
            <person name="Albersmeier A."/>
            <person name="Kalinowski J."/>
            <person name="Ruckert C."/>
        </authorList>
    </citation>
    <scope>NUCLEOTIDE SEQUENCE</scope>
    <source>
        <strain evidence="1">KCTC 12343</strain>
    </source>
</reference>
<dbReference type="Proteomes" id="UP000628442">
    <property type="component" value="Unassembled WGS sequence"/>
</dbReference>
<protein>
    <submittedName>
        <fullName evidence="1">Uncharacterized protein</fullName>
    </submittedName>
</protein>
<dbReference type="EMBL" id="BMWV01000027">
    <property type="protein sequence ID" value="GGY69666.1"/>
    <property type="molecule type" value="Genomic_DNA"/>
</dbReference>
<evidence type="ECO:0000313" key="1">
    <source>
        <dbReference type="EMBL" id="GGY69666.1"/>
    </source>
</evidence>
<reference evidence="1" key="2">
    <citation type="submission" date="2022-12" db="EMBL/GenBank/DDBJ databases">
        <authorList>
            <person name="Sun Q."/>
            <person name="Kim S."/>
        </authorList>
    </citation>
    <scope>NUCLEOTIDE SEQUENCE</scope>
    <source>
        <strain evidence="1">KCTC 12343</strain>
    </source>
</reference>
<dbReference type="AlphaFoldDB" id="A0AA87Y0R8"/>
<evidence type="ECO:0000313" key="2">
    <source>
        <dbReference type="Proteomes" id="UP000628442"/>
    </source>
</evidence>